<feature type="domain" description="Methyltransferase" evidence="1">
    <location>
        <begin position="79"/>
        <end position="168"/>
    </location>
</feature>
<gene>
    <name evidence="2" type="ORF">GCM10012284_12270</name>
</gene>
<dbReference type="Proteomes" id="UP000656042">
    <property type="component" value="Unassembled WGS sequence"/>
</dbReference>
<reference evidence="2" key="2">
    <citation type="submission" date="2020-09" db="EMBL/GenBank/DDBJ databases">
        <authorList>
            <person name="Sun Q."/>
            <person name="Zhou Y."/>
        </authorList>
    </citation>
    <scope>NUCLEOTIDE SEQUENCE</scope>
    <source>
        <strain evidence="2">CGMCC 4.7299</strain>
    </source>
</reference>
<keyword evidence="3" id="KW-1185">Reference proteome</keyword>
<dbReference type="Pfam" id="PF13649">
    <property type="entry name" value="Methyltransf_25"/>
    <property type="match status" value="1"/>
</dbReference>
<reference evidence="2" key="1">
    <citation type="journal article" date="2014" name="Int. J. Syst. Evol. Microbiol.">
        <title>Complete genome sequence of Corynebacterium casei LMG S-19264T (=DSM 44701T), isolated from a smear-ripened cheese.</title>
        <authorList>
            <consortium name="US DOE Joint Genome Institute (JGI-PGF)"/>
            <person name="Walter F."/>
            <person name="Albersmeier A."/>
            <person name="Kalinowski J."/>
            <person name="Ruckert C."/>
        </authorList>
    </citation>
    <scope>NUCLEOTIDE SEQUENCE</scope>
    <source>
        <strain evidence="2">CGMCC 4.7299</strain>
    </source>
</reference>
<name>A0A8J3BWB2_9ACTN</name>
<comment type="caution">
    <text evidence="2">The sequence shown here is derived from an EMBL/GenBank/DDBJ whole genome shotgun (WGS) entry which is preliminary data.</text>
</comment>
<dbReference type="InterPro" id="IPR041698">
    <property type="entry name" value="Methyltransf_25"/>
</dbReference>
<dbReference type="EMBL" id="BMMX01000002">
    <property type="protein sequence ID" value="GGK79816.1"/>
    <property type="molecule type" value="Genomic_DNA"/>
</dbReference>
<sequence>MRGLAPKLVASTSPIRQILRMDETTLANRLAWDTAYEAQLPAYNEMLAEGATGATLFASERVLLTDILTTRPTVVHPQSGNGQDDIALIQAGARQVIGIDYSGTAVRIAQRRANELGAACHYVIATVPGVPLSDGCADLVYTGKGALIWMPDIDAWATEMVRLVRPGGHLFLHEGHPATELWTWDLDKPRVRPDRSYFGRSFVCDDNSFPANGAVMWQWTLGQAVTAIVRAGFAIKCLEEYAEPFWRMGGIDAAAFQGRLPNSFALLASRPNAA</sequence>
<dbReference type="GO" id="GO:0032259">
    <property type="term" value="P:methylation"/>
    <property type="evidence" value="ECO:0007669"/>
    <property type="project" value="UniProtKB-KW"/>
</dbReference>
<evidence type="ECO:0000313" key="2">
    <source>
        <dbReference type="EMBL" id="GGK79816.1"/>
    </source>
</evidence>
<keyword evidence="2" id="KW-0808">Transferase</keyword>
<protein>
    <submittedName>
        <fullName evidence="2">Methyltransferase</fullName>
    </submittedName>
</protein>
<dbReference type="Gene3D" id="3.40.50.150">
    <property type="entry name" value="Vaccinia Virus protein VP39"/>
    <property type="match status" value="1"/>
</dbReference>
<dbReference type="GO" id="GO:0008168">
    <property type="term" value="F:methyltransferase activity"/>
    <property type="evidence" value="ECO:0007669"/>
    <property type="project" value="UniProtKB-KW"/>
</dbReference>
<evidence type="ECO:0000259" key="1">
    <source>
        <dbReference type="Pfam" id="PF13649"/>
    </source>
</evidence>
<dbReference type="InterPro" id="IPR029063">
    <property type="entry name" value="SAM-dependent_MTases_sf"/>
</dbReference>
<evidence type="ECO:0000313" key="3">
    <source>
        <dbReference type="Proteomes" id="UP000656042"/>
    </source>
</evidence>
<accession>A0A8J3BWB2</accession>
<keyword evidence="2" id="KW-0489">Methyltransferase</keyword>
<dbReference type="AlphaFoldDB" id="A0A8J3BWB2"/>
<dbReference type="CDD" id="cd02440">
    <property type="entry name" value="AdoMet_MTases"/>
    <property type="match status" value="1"/>
</dbReference>
<dbReference type="SUPFAM" id="SSF53335">
    <property type="entry name" value="S-adenosyl-L-methionine-dependent methyltransferases"/>
    <property type="match status" value="1"/>
</dbReference>
<proteinExistence type="predicted"/>
<organism evidence="2 3">
    <name type="scientific">Mangrovihabitans endophyticus</name>
    <dbReference type="NCBI Taxonomy" id="1751298"/>
    <lineage>
        <taxon>Bacteria</taxon>
        <taxon>Bacillati</taxon>
        <taxon>Actinomycetota</taxon>
        <taxon>Actinomycetes</taxon>
        <taxon>Micromonosporales</taxon>
        <taxon>Micromonosporaceae</taxon>
        <taxon>Mangrovihabitans</taxon>
    </lineage>
</organism>